<gene>
    <name evidence="2" type="ORF">L9F63_017182</name>
</gene>
<organism evidence="2 3">
    <name type="scientific">Diploptera punctata</name>
    <name type="common">Pacific beetle cockroach</name>
    <dbReference type="NCBI Taxonomy" id="6984"/>
    <lineage>
        <taxon>Eukaryota</taxon>
        <taxon>Metazoa</taxon>
        <taxon>Ecdysozoa</taxon>
        <taxon>Arthropoda</taxon>
        <taxon>Hexapoda</taxon>
        <taxon>Insecta</taxon>
        <taxon>Pterygota</taxon>
        <taxon>Neoptera</taxon>
        <taxon>Polyneoptera</taxon>
        <taxon>Dictyoptera</taxon>
        <taxon>Blattodea</taxon>
        <taxon>Blaberoidea</taxon>
        <taxon>Blaberidae</taxon>
        <taxon>Diplopterinae</taxon>
        <taxon>Diploptera</taxon>
    </lineage>
</organism>
<evidence type="ECO:0000313" key="3">
    <source>
        <dbReference type="Proteomes" id="UP001233999"/>
    </source>
</evidence>
<feature type="non-terminal residue" evidence="2">
    <location>
        <position position="1"/>
    </location>
</feature>
<proteinExistence type="predicted"/>
<accession>A0AAD7ZZF7</accession>
<feature type="signal peptide" evidence="1">
    <location>
        <begin position="1"/>
        <end position="17"/>
    </location>
</feature>
<dbReference type="AlphaFoldDB" id="A0AAD7ZZF7"/>
<name>A0AAD7ZZF7_DIPPU</name>
<keyword evidence="1" id="KW-0732">Signal</keyword>
<comment type="caution">
    <text evidence="2">The sequence shown here is derived from an EMBL/GenBank/DDBJ whole genome shotgun (WGS) entry which is preliminary data.</text>
</comment>
<dbReference type="EMBL" id="JASPKZ010004927">
    <property type="protein sequence ID" value="KAJ9589597.1"/>
    <property type="molecule type" value="Genomic_DNA"/>
</dbReference>
<dbReference type="Proteomes" id="UP001233999">
    <property type="component" value="Unassembled WGS sequence"/>
</dbReference>
<reference evidence="2" key="2">
    <citation type="submission" date="2023-05" db="EMBL/GenBank/DDBJ databases">
        <authorList>
            <person name="Fouks B."/>
        </authorList>
    </citation>
    <scope>NUCLEOTIDE SEQUENCE</scope>
    <source>
        <strain evidence="2">Stay&amp;Tobe</strain>
        <tissue evidence="2">Testes</tissue>
    </source>
</reference>
<evidence type="ECO:0000313" key="2">
    <source>
        <dbReference type="EMBL" id="KAJ9589597.1"/>
    </source>
</evidence>
<keyword evidence="3" id="KW-1185">Reference proteome</keyword>
<evidence type="ECO:0000256" key="1">
    <source>
        <dbReference type="SAM" id="SignalP"/>
    </source>
</evidence>
<feature type="chain" id="PRO_5042256333" description="Maturase K" evidence="1">
    <location>
        <begin position="18"/>
        <end position="150"/>
    </location>
</feature>
<feature type="non-terminal residue" evidence="2">
    <location>
        <position position="150"/>
    </location>
</feature>
<evidence type="ECO:0008006" key="4">
    <source>
        <dbReference type="Google" id="ProtNLM"/>
    </source>
</evidence>
<protein>
    <recommendedName>
        <fullName evidence="4">Maturase K</fullName>
    </recommendedName>
</protein>
<reference evidence="2" key="1">
    <citation type="journal article" date="2023" name="IScience">
        <title>Live-bearing cockroach genome reveals convergent evolutionary mechanisms linked to viviparity in insects and beyond.</title>
        <authorList>
            <person name="Fouks B."/>
            <person name="Harrison M.C."/>
            <person name="Mikhailova A.A."/>
            <person name="Marchal E."/>
            <person name="English S."/>
            <person name="Carruthers M."/>
            <person name="Jennings E.C."/>
            <person name="Chiamaka E.L."/>
            <person name="Frigard R.A."/>
            <person name="Pippel M."/>
            <person name="Attardo G.M."/>
            <person name="Benoit J.B."/>
            <person name="Bornberg-Bauer E."/>
            <person name="Tobe S.S."/>
        </authorList>
    </citation>
    <scope>NUCLEOTIDE SEQUENCE</scope>
    <source>
        <strain evidence="2">Stay&amp;Tobe</strain>
    </source>
</reference>
<sequence length="150" mass="17382">FYLQPFAMMLFFRNIAAVCSMDFCRKILTAITNRSKSMSSVFPIFESWHRNLVIGKSQYLVYTQSGHTPSQTLYSVVCYSRLLKHIRLHCFVLPAISSFLFKVFLILNILSKPILSITLKFSLTSPFSQTIKSKNEKRIFVPSTDRIRNL</sequence>